<comment type="subunit">
    <text evidence="1">Homodimer.</text>
</comment>
<organism evidence="5 6">
    <name type="scientific">Armillaria ostoyae</name>
    <name type="common">Armillaria root rot fungus</name>
    <dbReference type="NCBI Taxonomy" id="47428"/>
    <lineage>
        <taxon>Eukaryota</taxon>
        <taxon>Fungi</taxon>
        <taxon>Dikarya</taxon>
        <taxon>Basidiomycota</taxon>
        <taxon>Agaricomycotina</taxon>
        <taxon>Agaricomycetes</taxon>
        <taxon>Agaricomycetidae</taxon>
        <taxon>Agaricales</taxon>
        <taxon>Marasmiineae</taxon>
        <taxon>Physalacriaceae</taxon>
        <taxon>Armillaria</taxon>
    </lineage>
</organism>
<dbReference type="GO" id="GO:0008168">
    <property type="term" value="F:methyltransferase activity"/>
    <property type="evidence" value="ECO:0007669"/>
    <property type="project" value="InterPro"/>
</dbReference>
<dbReference type="InterPro" id="IPR014777">
    <property type="entry name" value="4pyrrole_Mease_sub1"/>
</dbReference>
<dbReference type="Gene3D" id="3.40.1010.10">
    <property type="entry name" value="Cobalt-precorrin-4 Transmethylase, Domain 1"/>
    <property type="match status" value="1"/>
</dbReference>
<accession>A0A284RKZ5</accession>
<keyword evidence="6" id="KW-1185">Reference proteome</keyword>
<dbReference type="SUPFAM" id="SSF53790">
    <property type="entry name" value="Tetrapyrrole methylase"/>
    <property type="match status" value="1"/>
</dbReference>
<protein>
    <recommendedName>
        <fullName evidence="4">Tetrapyrrole methylase domain-containing protein</fullName>
    </recommendedName>
</protein>
<dbReference type="EMBL" id="FUEG01000010">
    <property type="protein sequence ID" value="SJL09432.1"/>
    <property type="molecule type" value="Genomic_DNA"/>
</dbReference>
<keyword evidence="2" id="KW-0488">Methylation</keyword>
<evidence type="ECO:0000313" key="6">
    <source>
        <dbReference type="Proteomes" id="UP000219338"/>
    </source>
</evidence>
<sequence length="407" mass="44917">MPANKKGTLTIAGSGIASIGHITLETLSYIQEADKVYYAITDPATEAFIHDKSKGDCFDLSVYYDKNKNRYETYVQMCEVMLRDVRADYNVLGVFYGHPGVFVSPSHRAIAIARDEGYRARMLPGVSAEDYMFSDLGFDPAVPGCMTQEATAMLIHNKKLDPLIHNIIWQVGSVGVDTMVFDNRKFHLLVDRLEEDFGLDHKVVHYIGAVLPQSTTVMDEFTIGDLRKEDVVKQFTTMSTFYVPPRTPAPVDQEAMQKFRSLDAPLARTVHLYPPSKWAGTQTSVVPAYGPYERAAVDRIADYTPPPDHMILRASPAIRQFMMDLALNPGLRDRYKADPVAVLDATPDLSTQEKFALSFDKPGPVYTVMRATPAAIASGQEPTFDGIAGAAKPASFPGVAPLIIISV</sequence>
<gene>
    <name evidence="5" type="ORF">ARMOST_12810</name>
</gene>
<name>A0A284RKZ5_ARMOS</name>
<evidence type="ECO:0000256" key="3">
    <source>
        <dbReference type="ARBA" id="ARBA00035662"/>
    </source>
</evidence>
<dbReference type="OMA" id="WYPLEHE"/>
<dbReference type="Pfam" id="PF00590">
    <property type="entry name" value="TP_methylase"/>
    <property type="match status" value="1"/>
</dbReference>
<evidence type="ECO:0000313" key="5">
    <source>
        <dbReference type="EMBL" id="SJL09432.1"/>
    </source>
</evidence>
<dbReference type="InterPro" id="IPR035996">
    <property type="entry name" value="4pyrrol_Methylase_sf"/>
</dbReference>
<dbReference type="AlphaFoldDB" id="A0A284RKZ5"/>
<evidence type="ECO:0000256" key="2">
    <source>
        <dbReference type="ARBA" id="ARBA00022481"/>
    </source>
</evidence>
<dbReference type="OrthoDB" id="4623364at2759"/>
<evidence type="ECO:0000259" key="4">
    <source>
        <dbReference type="Pfam" id="PF00590"/>
    </source>
</evidence>
<dbReference type="InterPro" id="IPR000878">
    <property type="entry name" value="4pyrrol_Mease"/>
</dbReference>
<evidence type="ECO:0000256" key="1">
    <source>
        <dbReference type="ARBA" id="ARBA00011738"/>
    </source>
</evidence>
<feature type="domain" description="Tetrapyrrole methylase" evidence="4">
    <location>
        <begin position="8"/>
        <end position="203"/>
    </location>
</feature>
<reference evidence="6" key="1">
    <citation type="journal article" date="2017" name="Nat. Ecol. Evol.">
        <title>Genome expansion and lineage-specific genetic innovations in the forest pathogenic fungi Armillaria.</title>
        <authorList>
            <person name="Sipos G."/>
            <person name="Prasanna A.N."/>
            <person name="Walter M.C."/>
            <person name="O'Connor E."/>
            <person name="Balint B."/>
            <person name="Krizsan K."/>
            <person name="Kiss B."/>
            <person name="Hess J."/>
            <person name="Varga T."/>
            <person name="Slot J."/>
            <person name="Riley R."/>
            <person name="Boka B."/>
            <person name="Rigling D."/>
            <person name="Barry K."/>
            <person name="Lee J."/>
            <person name="Mihaltcheva S."/>
            <person name="LaButti K."/>
            <person name="Lipzen A."/>
            <person name="Waldron R."/>
            <person name="Moloney N.M."/>
            <person name="Sperisen C."/>
            <person name="Kredics L."/>
            <person name="Vagvoelgyi C."/>
            <person name="Patrignani A."/>
            <person name="Fitzpatrick D."/>
            <person name="Nagy I."/>
            <person name="Doyle S."/>
            <person name="Anderson J.B."/>
            <person name="Grigoriev I.V."/>
            <person name="Gueldener U."/>
            <person name="Muensterkoetter M."/>
            <person name="Nagy L.G."/>
        </authorList>
    </citation>
    <scope>NUCLEOTIDE SEQUENCE [LARGE SCALE GENOMIC DNA]</scope>
    <source>
        <strain evidence="6">C18/9</strain>
    </source>
</reference>
<dbReference type="CDD" id="cd19916">
    <property type="entry name" value="OphMA_like"/>
    <property type="match status" value="1"/>
</dbReference>
<dbReference type="STRING" id="47428.A0A284RKZ5"/>
<proteinExistence type="inferred from homology"/>
<comment type="similarity">
    <text evidence="3">In the N-terminal section; belongs to the precorrin methyltransferase family.</text>
</comment>
<dbReference type="Proteomes" id="UP000219338">
    <property type="component" value="Unassembled WGS sequence"/>
</dbReference>